<reference evidence="2 3" key="1">
    <citation type="journal article" date="2014" name="Genome Biol. Evol.">
        <title>The secreted proteins of Achlya hypogyna and Thraustotheca clavata identify the ancestral oomycete secretome and reveal gene acquisitions by horizontal gene transfer.</title>
        <authorList>
            <person name="Misner I."/>
            <person name="Blouin N."/>
            <person name="Leonard G."/>
            <person name="Richards T.A."/>
            <person name="Lane C.E."/>
        </authorList>
    </citation>
    <scope>NUCLEOTIDE SEQUENCE [LARGE SCALE GENOMIC DNA]</scope>
    <source>
        <strain evidence="2 3">ATCC 48635</strain>
    </source>
</reference>
<keyword evidence="3" id="KW-1185">Reference proteome</keyword>
<protein>
    <submittedName>
        <fullName evidence="2">Uncharacterized protein</fullName>
    </submittedName>
</protein>
<feature type="compositionally biased region" description="Polar residues" evidence="1">
    <location>
        <begin position="501"/>
        <end position="524"/>
    </location>
</feature>
<dbReference type="Proteomes" id="UP000243579">
    <property type="component" value="Unassembled WGS sequence"/>
</dbReference>
<feature type="compositionally biased region" description="Polar residues" evidence="1">
    <location>
        <begin position="462"/>
        <end position="493"/>
    </location>
</feature>
<feature type="region of interest" description="Disordered" evidence="1">
    <location>
        <begin position="1"/>
        <end position="76"/>
    </location>
</feature>
<gene>
    <name evidence="2" type="ORF">ACHHYP_04768</name>
</gene>
<name>A0A1V9Z0E7_ACHHY</name>
<dbReference type="AlphaFoldDB" id="A0A1V9Z0E7"/>
<evidence type="ECO:0000313" key="2">
    <source>
        <dbReference type="EMBL" id="OQR91367.1"/>
    </source>
</evidence>
<feature type="compositionally biased region" description="Basic and acidic residues" evidence="1">
    <location>
        <begin position="66"/>
        <end position="76"/>
    </location>
</feature>
<feature type="compositionally biased region" description="Basic and acidic residues" evidence="1">
    <location>
        <begin position="1"/>
        <end position="60"/>
    </location>
</feature>
<feature type="region of interest" description="Disordered" evidence="1">
    <location>
        <begin position="441"/>
        <end position="582"/>
    </location>
</feature>
<proteinExistence type="predicted"/>
<comment type="caution">
    <text evidence="2">The sequence shown here is derived from an EMBL/GenBank/DDBJ whole genome shotgun (WGS) entry which is preliminary data.</text>
</comment>
<feature type="region of interest" description="Disordered" evidence="1">
    <location>
        <begin position="184"/>
        <end position="233"/>
    </location>
</feature>
<sequence>MKRAKEPAKKSMEVSKAEAPKLKDKLSKKPEKLPTEPPKAKDPLKAKDNVNPSRGKESPKEAPLPKPKDSPPVKHRESVAVIEEMASNATAAGGMMETPEDAVLNLVEYILRETMDAVPHHERIGRCIHFAVDAMSTLVYATLHMGCDIVYDDELSWIGSPEPEVAAGPIDRYAVLSLPHKEASARTPKHYTHAGDGTRSLSRTHSEKSMSRAGKRPLPIAAGSTPPVEISTAPPKEVPLVTRVHYPSEIMTEERRRWRQECMDKLSVTAQAKSRWNRVTLVRRVISSIQSDPECITESHPSTVELPSPMTLETTAIATVLGRNQPDDTSSLYIPTARDGAASVLDDASVKADEPPAVKVVTRYTKGYNRFHRVTTLEPSTKKPPKAANWFFDRSATDHELKESDRAYEPLMSEFQRDKFPQCIELNPGVTLIHGVSVYSGPHRQESPQSMSRKGFRKHLSLPQSGPNKVKLTSLSSASPTFSEFNELDQSPGASPRSEFSLHNTTTPRRNSLSEANSTVNRPSLASPELVKPRPAKTPLHQHSPAIRVRVSPMKADTPNARPSAREQYVTHGDSVGVPDIPKKRPATALGALLSLTPPISTGKRSAKSKYLREFPKPKPEVVTVLKDEPQRLAWLG</sequence>
<dbReference type="OrthoDB" id="70236at2759"/>
<evidence type="ECO:0000256" key="1">
    <source>
        <dbReference type="SAM" id="MobiDB-lite"/>
    </source>
</evidence>
<dbReference type="EMBL" id="JNBR01000539">
    <property type="protein sequence ID" value="OQR91367.1"/>
    <property type="molecule type" value="Genomic_DNA"/>
</dbReference>
<evidence type="ECO:0000313" key="3">
    <source>
        <dbReference type="Proteomes" id="UP000243579"/>
    </source>
</evidence>
<organism evidence="2 3">
    <name type="scientific">Achlya hypogyna</name>
    <name type="common">Oomycete</name>
    <name type="synonym">Protoachlya hypogyna</name>
    <dbReference type="NCBI Taxonomy" id="1202772"/>
    <lineage>
        <taxon>Eukaryota</taxon>
        <taxon>Sar</taxon>
        <taxon>Stramenopiles</taxon>
        <taxon>Oomycota</taxon>
        <taxon>Saprolegniomycetes</taxon>
        <taxon>Saprolegniales</taxon>
        <taxon>Achlyaceae</taxon>
        <taxon>Achlya</taxon>
    </lineage>
</organism>
<accession>A0A1V9Z0E7</accession>